<keyword evidence="2" id="KW-0472">Membrane</keyword>
<keyword evidence="2" id="KW-1133">Transmembrane helix</keyword>
<keyword evidence="2" id="KW-0812">Transmembrane</keyword>
<feature type="domain" description="GGDEF" evidence="3">
    <location>
        <begin position="156"/>
        <end position="286"/>
    </location>
</feature>
<evidence type="ECO:0000256" key="1">
    <source>
        <dbReference type="ARBA" id="ARBA00012528"/>
    </source>
</evidence>
<dbReference type="GO" id="GO:0052621">
    <property type="term" value="F:diguanylate cyclase activity"/>
    <property type="evidence" value="ECO:0007669"/>
    <property type="project" value="UniProtKB-EC"/>
</dbReference>
<feature type="transmembrane region" description="Helical" evidence="2">
    <location>
        <begin position="57"/>
        <end position="75"/>
    </location>
</feature>
<dbReference type="EMBL" id="LYMM01000062">
    <property type="protein sequence ID" value="PNU02836.1"/>
    <property type="molecule type" value="Genomic_DNA"/>
</dbReference>
<feature type="transmembrane region" description="Helical" evidence="2">
    <location>
        <begin position="95"/>
        <end position="115"/>
    </location>
</feature>
<dbReference type="AlphaFoldDB" id="A0A2K2FVM3"/>
<dbReference type="Pfam" id="PF00990">
    <property type="entry name" value="GGDEF"/>
    <property type="match status" value="1"/>
</dbReference>
<evidence type="ECO:0000313" key="4">
    <source>
        <dbReference type="EMBL" id="PNU02836.1"/>
    </source>
</evidence>
<protein>
    <recommendedName>
        <fullName evidence="1">diguanylate cyclase</fullName>
        <ecNumber evidence="1">2.7.7.65</ecNumber>
    </recommendedName>
</protein>
<dbReference type="PANTHER" id="PTHR45138">
    <property type="entry name" value="REGULATORY COMPONENTS OF SENSORY TRANSDUCTION SYSTEM"/>
    <property type="match status" value="1"/>
</dbReference>
<dbReference type="NCBIfam" id="TIGR00254">
    <property type="entry name" value="GGDEF"/>
    <property type="match status" value="1"/>
</dbReference>
<dbReference type="GO" id="GO:1902201">
    <property type="term" value="P:negative regulation of bacterial-type flagellum-dependent cell motility"/>
    <property type="evidence" value="ECO:0007669"/>
    <property type="project" value="TreeGrafter"/>
</dbReference>
<reference evidence="4 5" key="1">
    <citation type="submission" date="2016-05" db="EMBL/GenBank/DDBJ databases">
        <title>Complete genome sequence of Novosphingobium guangzhouense SA925(T).</title>
        <authorList>
            <person name="Sha S."/>
        </authorList>
    </citation>
    <scope>NUCLEOTIDE SEQUENCE [LARGE SCALE GENOMIC DNA]</scope>
    <source>
        <strain evidence="4 5">SA925</strain>
    </source>
</reference>
<evidence type="ECO:0000256" key="2">
    <source>
        <dbReference type="SAM" id="Phobius"/>
    </source>
</evidence>
<dbReference type="EC" id="2.7.7.65" evidence="1"/>
<dbReference type="GO" id="GO:0005886">
    <property type="term" value="C:plasma membrane"/>
    <property type="evidence" value="ECO:0007669"/>
    <property type="project" value="TreeGrafter"/>
</dbReference>
<proteinExistence type="predicted"/>
<dbReference type="GO" id="GO:0043709">
    <property type="term" value="P:cell adhesion involved in single-species biofilm formation"/>
    <property type="evidence" value="ECO:0007669"/>
    <property type="project" value="TreeGrafter"/>
</dbReference>
<dbReference type="Proteomes" id="UP000236327">
    <property type="component" value="Unassembled WGS sequence"/>
</dbReference>
<dbReference type="InterPro" id="IPR043128">
    <property type="entry name" value="Rev_trsase/Diguanyl_cyclase"/>
</dbReference>
<dbReference type="SUPFAM" id="SSF55073">
    <property type="entry name" value="Nucleotide cyclase"/>
    <property type="match status" value="1"/>
</dbReference>
<comment type="caution">
    <text evidence="4">The sequence shown here is derived from an EMBL/GenBank/DDBJ whole genome shotgun (WGS) entry which is preliminary data.</text>
</comment>
<dbReference type="CDD" id="cd01949">
    <property type="entry name" value="GGDEF"/>
    <property type="match status" value="1"/>
</dbReference>
<gene>
    <name evidence="4" type="ORF">A8V01_07155</name>
</gene>
<sequence>MVLPCVAVLIFSATIGADDAIPQLRMLPRVLLFALFDGLAAREFLRMRHPQLQSATTLYWIFALFCVFELLRAPFSLSLPAPFGPEETQVWSIALFNFLIVLQGLLLGVFLTALGREQLAAQHYRLALIDPLTGIGNRRALDERMEALALTSRKEGCTAVAVLDIDHFKAINDELGHAFGDIVIAGAAMVAREALTGEDVFRVGGEEFAAIIHAHTPEAIMTRANAIRIAFEARSHVHGGLSRRSTISIGVAMLHLGDEAACFAAADEALYAAKRQGRNRVVMAKPVSVAPAKAIDFAAAAAAAAAAGRRASA</sequence>
<dbReference type="PANTHER" id="PTHR45138:SF24">
    <property type="entry name" value="DIGUANYLATE CYCLASE DGCC-RELATED"/>
    <property type="match status" value="1"/>
</dbReference>
<dbReference type="InterPro" id="IPR029787">
    <property type="entry name" value="Nucleotide_cyclase"/>
</dbReference>
<dbReference type="PROSITE" id="PS50887">
    <property type="entry name" value="GGDEF"/>
    <property type="match status" value="1"/>
</dbReference>
<accession>A0A2K2FVM3</accession>
<dbReference type="InterPro" id="IPR050469">
    <property type="entry name" value="Diguanylate_Cyclase"/>
</dbReference>
<keyword evidence="5" id="KW-1185">Reference proteome</keyword>
<evidence type="ECO:0000313" key="5">
    <source>
        <dbReference type="Proteomes" id="UP000236327"/>
    </source>
</evidence>
<name>A0A2K2FVM3_9SPHN</name>
<evidence type="ECO:0000259" key="3">
    <source>
        <dbReference type="PROSITE" id="PS50887"/>
    </source>
</evidence>
<dbReference type="InterPro" id="IPR000160">
    <property type="entry name" value="GGDEF_dom"/>
</dbReference>
<dbReference type="Gene3D" id="3.30.70.270">
    <property type="match status" value="1"/>
</dbReference>
<dbReference type="SMART" id="SM00267">
    <property type="entry name" value="GGDEF"/>
    <property type="match status" value="1"/>
</dbReference>
<organism evidence="4 5">
    <name type="scientific">Novosphingobium guangzhouense</name>
    <dbReference type="NCBI Taxonomy" id="1850347"/>
    <lineage>
        <taxon>Bacteria</taxon>
        <taxon>Pseudomonadati</taxon>
        <taxon>Pseudomonadota</taxon>
        <taxon>Alphaproteobacteria</taxon>
        <taxon>Sphingomonadales</taxon>
        <taxon>Sphingomonadaceae</taxon>
        <taxon>Novosphingobium</taxon>
    </lineage>
</organism>